<dbReference type="EMBL" id="JAJJMB010010543">
    <property type="protein sequence ID" value="KAI3907974.1"/>
    <property type="molecule type" value="Genomic_DNA"/>
</dbReference>
<proteinExistence type="predicted"/>
<dbReference type="Proteomes" id="UP001202328">
    <property type="component" value="Unassembled WGS sequence"/>
</dbReference>
<accession>A0AAD4XF80</accession>
<organism evidence="1 2">
    <name type="scientific">Papaver atlanticum</name>
    <dbReference type="NCBI Taxonomy" id="357466"/>
    <lineage>
        <taxon>Eukaryota</taxon>
        <taxon>Viridiplantae</taxon>
        <taxon>Streptophyta</taxon>
        <taxon>Embryophyta</taxon>
        <taxon>Tracheophyta</taxon>
        <taxon>Spermatophyta</taxon>
        <taxon>Magnoliopsida</taxon>
        <taxon>Ranunculales</taxon>
        <taxon>Papaveraceae</taxon>
        <taxon>Papaveroideae</taxon>
        <taxon>Papaver</taxon>
    </lineage>
</organism>
<sequence length="129" mass="14322">MPILGNQQQTQPHTCYNVPTPEAANPVVEQNLSVTGAQTPNDQRQHLYLSDRNDETVSREPEAPEGDNCLILGDYVCGGWIIQPASWPWLPGTEINLKTRYSQEDGGGDFSGRNDLEIVTCCFSWSNKV</sequence>
<comment type="caution">
    <text evidence="1">The sequence shown here is derived from an EMBL/GenBank/DDBJ whole genome shotgun (WGS) entry which is preliminary data.</text>
</comment>
<evidence type="ECO:0000313" key="1">
    <source>
        <dbReference type="EMBL" id="KAI3907974.1"/>
    </source>
</evidence>
<name>A0AAD4XF80_9MAGN</name>
<evidence type="ECO:0000313" key="2">
    <source>
        <dbReference type="Proteomes" id="UP001202328"/>
    </source>
</evidence>
<gene>
    <name evidence="1" type="ORF">MKW98_003619</name>
</gene>
<protein>
    <submittedName>
        <fullName evidence="1">Uncharacterized protein</fullName>
    </submittedName>
</protein>
<keyword evidence="2" id="KW-1185">Reference proteome</keyword>
<dbReference type="AlphaFoldDB" id="A0AAD4XF80"/>
<reference evidence="1" key="1">
    <citation type="submission" date="2022-04" db="EMBL/GenBank/DDBJ databases">
        <title>A functionally conserved STORR gene fusion in Papaver species that diverged 16.8 million years ago.</title>
        <authorList>
            <person name="Catania T."/>
        </authorList>
    </citation>
    <scope>NUCLEOTIDE SEQUENCE</scope>
    <source>
        <strain evidence="1">S-188037</strain>
    </source>
</reference>